<comment type="caution">
    <text evidence="1">The sequence shown here is derived from an EMBL/GenBank/DDBJ whole genome shotgun (WGS) entry which is preliminary data.</text>
</comment>
<gene>
    <name evidence="1" type="ORF">EWH70_04695</name>
</gene>
<evidence type="ECO:0000313" key="2">
    <source>
        <dbReference type="Proteomes" id="UP000292003"/>
    </source>
</evidence>
<sequence>MALNYELPCDRDLDQVWERLDEIESGHADAHELDCPHCRTASESLLALRSATREMAAEVEQPPPDLLGKIMNAVRAEARRGHLVRLPTPEPGQVDVSEAAVAVVLRFAADQVDGVRARRCRVRVLGSGDSGEHLVRVELTLAVDVRIVDGGAALDQVRERVSAAATARVGLRITELDLVLDDIYDGGSDGS</sequence>
<dbReference type="OrthoDB" id="3711227at2"/>
<protein>
    <submittedName>
        <fullName evidence="1">Asp23/Gls24 family envelope stress response protein</fullName>
    </submittedName>
</protein>
<organism evidence="1 2">
    <name type="scientific">Amycolatopsis suaedae</name>
    <dbReference type="NCBI Taxonomy" id="2510978"/>
    <lineage>
        <taxon>Bacteria</taxon>
        <taxon>Bacillati</taxon>
        <taxon>Actinomycetota</taxon>
        <taxon>Actinomycetes</taxon>
        <taxon>Pseudonocardiales</taxon>
        <taxon>Pseudonocardiaceae</taxon>
        <taxon>Amycolatopsis</taxon>
    </lineage>
</organism>
<dbReference type="EMBL" id="SFCC01000002">
    <property type="protein sequence ID" value="RZQ65192.1"/>
    <property type="molecule type" value="Genomic_DNA"/>
</dbReference>
<keyword evidence="2" id="KW-1185">Reference proteome</keyword>
<name>A0A4Q7JDN0_9PSEU</name>
<proteinExistence type="predicted"/>
<accession>A0A4Q7JDN0</accession>
<dbReference type="AlphaFoldDB" id="A0A4Q7JDN0"/>
<reference evidence="1 2" key="1">
    <citation type="submission" date="2019-02" db="EMBL/GenBank/DDBJ databases">
        <title>Draft genome sequence of Amycolatopsis sp. 8-3EHSu isolated from roots of Suaeda maritima.</title>
        <authorList>
            <person name="Duangmal K."/>
            <person name="Chantavorakit T."/>
        </authorList>
    </citation>
    <scope>NUCLEOTIDE SEQUENCE [LARGE SCALE GENOMIC DNA]</scope>
    <source>
        <strain evidence="1 2">8-3EHSu</strain>
    </source>
</reference>
<evidence type="ECO:0000313" key="1">
    <source>
        <dbReference type="EMBL" id="RZQ65192.1"/>
    </source>
</evidence>
<dbReference type="RefSeq" id="WP_130473978.1">
    <property type="nucleotide sequence ID" value="NZ_SFCC01000002.1"/>
</dbReference>
<dbReference type="Proteomes" id="UP000292003">
    <property type="component" value="Unassembled WGS sequence"/>
</dbReference>